<dbReference type="Gene3D" id="3.90.190.10">
    <property type="entry name" value="Protein tyrosine phosphatase superfamily"/>
    <property type="match status" value="1"/>
</dbReference>
<evidence type="ECO:0000313" key="4">
    <source>
        <dbReference type="EMBL" id="GAO50054.1"/>
    </source>
</evidence>
<sequence>MQRSDSPPLSSLFRRGSSSCDSSTGSSASAASVEVDESDDDGLFAVKDEESEDADELEMNFGHDFALKDSAKEFKCVTQTLRQESRSIYNRLHSIAHDASFVQFVASAYNLPLIANERCGLWYIQPNDLVGSVYFKSTDGHHGQWSFSLRRLNLHLPALLEEHGGAVIVDSTRRGKRMPDSLSKTIPIWCAVMNRAYAKLHPEAGWSGDDVALHTPPSTVSRAEHASIEERLDRFVDSLLSVLPSPPQLSKPLRSLWHTPTSTLPPLPPTWDEFTPIVLCTASEYVDAPEGTTSMESGWTYVQGAADDHELWSHGLNPSTFWDNSEKLLAAAPSDVEKFVKRTTSTPNPRSAPSYDRVGNTRIWVGNRASTGVRKWDAVVNCSLKYAEIEEGCPYLHLKIPEGKPGRKELSRRLPEVVEWVRSNGFITRPKMADGNAGGVLVVCDQGRDRSVGTALALLSIFYDDGAKFRDLGEPNGILKEYIRKRLVWITSSREKANPSGATLGAVNHYLMS</sequence>
<dbReference type="PIRSF" id="PIRSF007747">
    <property type="entry name" value="Ribosyl_Ptfrase"/>
    <property type="match status" value="1"/>
</dbReference>
<evidence type="ECO:0000313" key="5">
    <source>
        <dbReference type="Proteomes" id="UP000033140"/>
    </source>
</evidence>
<evidence type="ECO:0000259" key="2">
    <source>
        <dbReference type="Pfam" id="PF04179"/>
    </source>
</evidence>
<dbReference type="Proteomes" id="UP000033140">
    <property type="component" value="Unassembled WGS sequence"/>
</dbReference>
<feature type="region of interest" description="Disordered" evidence="1">
    <location>
        <begin position="1"/>
        <end position="53"/>
    </location>
</feature>
<dbReference type="AlphaFoldDB" id="A0A0E9NJN1"/>
<dbReference type="InterPro" id="IPR007306">
    <property type="entry name" value="Rit1"/>
</dbReference>
<accession>A0A0E9NJN1</accession>
<feature type="compositionally biased region" description="Low complexity" evidence="1">
    <location>
        <begin position="1"/>
        <end position="33"/>
    </location>
</feature>
<dbReference type="GO" id="GO:0019988">
    <property type="term" value="P:charged-tRNA amino acid modification"/>
    <property type="evidence" value="ECO:0007669"/>
    <property type="project" value="InterPro"/>
</dbReference>
<reference evidence="4 5" key="1">
    <citation type="journal article" date="2011" name="J. Gen. Appl. Microbiol.">
        <title>Draft genome sequencing of the enigmatic yeast Saitoella complicata.</title>
        <authorList>
            <person name="Nishida H."/>
            <person name="Hamamoto M."/>
            <person name="Sugiyama J."/>
        </authorList>
    </citation>
    <scope>NUCLEOTIDE SEQUENCE [LARGE SCALE GENOMIC DNA]</scope>
    <source>
        <strain evidence="4 5">NRRL Y-17804</strain>
    </source>
</reference>
<dbReference type="InterPro" id="IPR033421">
    <property type="entry name" value="Rit1_DUSP-like"/>
</dbReference>
<reference evidence="4 5" key="3">
    <citation type="journal article" date="2015" name="Genome Announc.">
        <title>Draft Genome Sequence of the Archiascomycetous Yeast Saitoella complicata.</title>
        <authorList>
            <person name="Yamauchi K."/>
            <person name="Kondo S."/>
            <person name="Hamamoto M."/>
            <person name="Takahashi Y."/>
            <person name="Ogura Y."/>
            <person name="Hayashi T."/>
            <person name="Nishida H."/>
        </authorList>
    </citation>
    <scope>NUCLEOTIDE SEQUENCE [LARGE SCALE GENOMIC DNA]</scope>
    <source>
        <strain evidence="4 5">NRRL Y-17804</strain>
    </source>
</reference>
<proteinExistence type="predicted"/>
<dbReference type="OMA" id="SHIEGWI"/>
<dbReference type="GO" id="GO:0043399">
    <property type="term" value="F:tRNA adenosine(64)-2'-O-ribosylphosphate transferase activity"/>
    <property type="evidence" value="ECO:0007669"/>
    <property type="project" value="InterPro"/>
</dbReference>
<evidence type="ECO:0008006" key="6">
    <source>
        <dbReference type="Google" id="ProtNLM"/>
    </source>
</evidence>
<dbReference type="InterPro" id="IPR033449">
    <property type="entry name" value="Rit1_N"/>
</dbReference>
<reference evidence="4 5" key="2">
    <citation type="journal article" date="2014" name="J. Gen. Appl. Microbiol.">
        <title>The early diverging ascomycetous budding yeast Saitoella complicata has three histone deacetylases belonging to the Clr6, Hos2, and Rpd3 lineages.</title>
        <authorList>
            <person name="Nishida H."/>
            <person name="Matsumoto T."/>
            <person name="Kondo S."/>
            <person name="Hamamoto M."/>
            <person name="Yoshikawa H."/>
        </authorList>
    </citation>
    <scope>NUCLEOTIDE SEQUENCE [LARGE SCALE GENOMIC DNA]</scope>
    <source>
        <strain evidence="4 5">NRRL Y-17804</strain>
    </source>
</reference>
<dbReference type="PANTHER" id="PTHR31811:SF0">
    <property type="entry name" value="TRNA A64-2'-O-RIBOSYLPHOSPHATE TRANSFERASE"/>
    <property type="match status" value="1"/>
</dbReference>
<name>A0A0E9NJN1_SAICN</name>
<dbReference type="Pfam" id="PF17184">
    <property type="entry name" value="Rit1_C"/>
    <property type="match status" value="1"/>
</dbReference>
<dbReference type="STRING" id="698492.A0A0E9NJN1"/>
<dbReference type="EMBL" id="BACD03000029">
    <property type="protein sequence ID" value="GAO50054.1"/>
    <property type="molecule type" value="Genomic_DNA"/>
</dbReference>
<dbReference type="GO" id="GO:0005737">
    <property type="term" value="C:cytoplasm"/>
    <property type="evidence" value="ECO:0007669"/>
    <property type="project" value="TreeGrafter"/>
</dbReference>
<gene>
    <name evidence="4" type="ORF">G7K_4189-t1</name>
</gene>
<comment type="caution">
    <text evidence="4">The sequence shown here is derived from an EMBL/GenBank/DDBJ whole genome shotgun (WGS) entry which is preliminary data.</text>
</comment>
<evidence type="ECO:0000256" key="1">
    <source>
        <dbReference type="SAM" id="MobiDB-lite"/>
    </source>
</evidence>
<evidence type="ECO:0000259" key="3">
    <source>
        <dbReference type="Pfam" id="PF17184"/>
    </source>
</evidence>
<keyword evidence="5" id="KW-1185">Reference proteome</keyword>
<dbReference type="Pfam" id="PF04179">
    <property type="entry name" value="Init_tRNA_PT"/>
    <property type="match status" value="1"/>
</dbReference>
<organism evidence="4 5">
    <name type="scientific">Saitoella complicata (strain BCRC 22490 / CBS 7301 / JCM 7358 / NBRC 10748 / NRRL Y-17804)</name>
    <dbReference type="NCBI Taxonomy" id="698492"/>
    <lineage>
        <taxon>Eukaryota</taxon>
        <taxon>Fungi</taxon>
        <taxon>Dikarya</taxon>
        <taxon>Ascomycota</taxon>
        <taxon>Taphrinomycotina</taxon>
        <taxon>Taphrinomycotina incertae sedis</taxon>
        <taxon>Saitoella</taxon>
    </lineage>
</organism>
<dbReference type="PANTHER" id="PTHR31811">
    <property type="entry name" value="TRNA A64-2'-O-RIBOSYLPHOSPHATE TRANSFERASE"/>
    <property type="match status" value="1"/>
</dbReference>
<feature type="domain" description="Rit1 DUSP-like" evidence="2">
    <location>
        <begin position="395"/>
        <end position="511"/>
    </location>
</feature>
<feature type="domain" description="Rit1 N-terminal" evidence="3">
    <location>
        <begin position="81"/>
        <end position="343"/>
    </location>
</feature>
<dbReference type="InterPro" id="IPR029021">
    <property type="entry name" value="Prot-tyrosine_phosphatase-like"/>
</dbReference>
<protein>
    <recommendedName>
        <fullName evidence="6">Initiator tRNA phosphoribosyl transferase</fullName>
    </recommendedName>
</protein>